<evidence type="ECO:0000256" key="2">
    <source>
        <dbReference type="SAM" id="MobiDB-lite"/>
    </source>
</evidence>
<dbReference type="AlphaFoldDB" id="A0A150H3I8"/>
<dbReference type="SUPFAM" id="SSF52047">
    <property type="entry name" value="RNI-like"/>
    <property type="match status" value="1"/>
</dbReference>
<name>A0A150H3I8_GONPE</name>
<dbReference type="OrthoDB" id="549928at2759"/>
<dbReference type="PANTHER" id="PTHR13318">
    <property type="entry name" value="PARTNER OF PAIRED, ISOFORM B-RELATED"/>
    <property type="match status" value="1"/>
</dbReference>
<dbReference type="GO" id="GO:0005930">
    <property type="term" value="C:axoneme"/>
    <property type="evidence" value="ECO:0007669"/>
    <property type="project" value="UniProtKB-SubCell"/>
</dbReference>
<proteinExistence type="predicted"/>
<evidence type="ECO:0000313" key="4">
    <source>
        <dbReference type="Proteomes" id="UP000075714"/>
    </source>
</evidence>
<feature type="region of interest" description="Disordered" evidence="2">
    <location>
        <begin position="260"/>
        <end position="283"/>
    </location>
</feature>
<dbReference type="EMBL" id="LSYV01000002">
    <property type="protein sequence ID" value="KXZ56595.1"/>
    <property type="molecule type" value="Genomic_DNA"/>
</dbReference>
<protein>
    <submittedName>
        <fullName evidence="3">Uncharacterized protein</fullName>
    </submittedName>
</protein>
<dbReference type="InterPro" id="IPR032675">
    <property type="entry name" value="LRR_dom_sf"/>
</dbReference>
<sequence length="683" mass="70554">MEKSEEHRWGSLNKDVLEAEPEAEAGGLLLELDAQPPAAEAAWASSLASIAACLPRLSEIMVYVSSRVPPDTLGAQLRSLPSHLPGLTKLELRYVVPSSAPCLGSSLQQLQPALTQLTGLAALYLIMGSSPEPSELSTVLPRLPALRDLKLLSGLPQYGLTDAKLAALGAAGGHLQRLQLELSGLGQATDAGLAALGRLGRLRALALDGLVALGPELRGALQRLTELRELTLELDSPQQLPDLFALQSLTHLNLSYVGDELDDDDDDGGDDNPAGAGGPGAGGAGGGCSDWEALEALVRCNARRPVLRELRLLRCCFPADPLPRLGLLTSLAALAIHDCRWRGVWAPQAPPAASAAAGGIGSVAAGGAAAVPAPPSPAAVPTQQGQSWRALASLTQLRAFGLAQCVTPPIGEPLLAELAAAWPGLTSLQLQSLQHPAALSPLPPHCHLDALLPRWRRLEALTLSGSWCNDPRVTLDVACLPASLTSLAVSSMTLVHTAEALRGGGGGGGAAARPPPPPVALPALEHLVLGEVRLGRGVTLGSLLAATPALRSLEISNLLPNLSDDGLAGLAALTALTALRVSQDQESSSDGGGATSASAPLTGMGLTALTGLRSLRQLEWLPWGCEPLGLEHVAALAPLRRLHLVTLRGARDGAITDAALEALREALPLCDIDDTEWSGLVDV</sequence>
<dbReference type="GO" id="GO:0019005">
    <property type="term" value="C:SCF ubiquitin ligase complex"/>
    <property type="evidence" value="ECO:0007669"/>
    <property type="project" value="TreeGrafter"/>
</dbReference>
<reference evidence="4" key="1">
    <citation type="journal article" date="2016" name="Nat. Commun.">
        <title>The Gonium pectorale genome demonstrates co-option of cell cycle regulation during the evolution of multicellularity.</title>
        <authorList>
            <person name="Hanschen E.R."/>
            <person name="Marriage T.N."/>
            <person name="Ferris P.J."/>
            <person name="Hamaji T."/>
            <person name="Toyoda A."/>
            <person name="Fujiyama A."/>
            <person name="Neme R."/>
            <person name="Noguchi H."/>
            <person name="Minakuchi Y."/>
            <person name="Suzuki M."/>
            <person name="Kawai-Toyooka H."/>
            <person name="Smith D.R."/>
            <person name="Sparks H."/>
            <person name="Anderson J."/>
            <person name="Bakaric R."/>
            <person name="Luria V."/>
            <person name="Karger A."/>
            <person name="Kirschner M.W."/>
            <person name="Durand P.M."/>
            <person name="Michod R.E."/>
            <person name="Nozaki H."/>
            <person name="Olson B.J."/>
        </authorList>
    </citation>
    <scope>NUCLEOTIDE SEQUENCE [LARGE SCALE GENOMIC DNA]</scope>
    <source>
        <strain evidence="4">NIES-2863</strain>
    </source>
</reference>
<dbReference type="GO" id="GO:0031146">
    <property type="term" value="P:SCF-dependent proteasomal ubiquitin-dependent protein catabolic process"/>
    <property type="evidence" value="ECO:0007669"/>
    <property type="project" value="TreeGrafter"/>
</dbReference>
<organism evidence="3 4">
    <name type="scientific">Gonium pectorale</name>
    <name type="common">Green alga</name>
    <dbReference type="NCBI Taxonomy" id="33097"/>
    <lineage>
        <taxon>Eukaryota</taxon>
        <taxon>Viridiplantae</taxon>
        <taxon>Chlorophyta</taxon>
        <taxon>core chlorophytes</taxon>
        <taxon>Chlorophyceae</taxon>
        <taxon>CS clade</taxon>
        <taxon>Chlamydomonadales</taxon>
        <taxon>Volvocaceae</taxon>
        <taxon>Gonium</taxon>
    </lineage>
</organism>
<evidence type="ECO:0000256" key="1">
    <source>
        <dbReference type="ARBA" id="ARBA00004430"/>
    </source>
</evidence>
<comment type="subcellular location">
    <subcellularLocation>
        <location evidence="1">Cytoplasm</location>
        <location evidence="1">Cytoskeleton</location>
        <location evidence="1">Cilium axoneme</location>
    </subcellularLocation>
</comment>
<feature type="compositionally biased region" description="Acidic residues" evidence="2">
    <location>
        <begin position="260"/>
        <end position="270"/>
    </location>
</feature>
<gene>
    <name evidence="3" type="ORF">GPECTOR_1g535</name>
</gene>
<evidence type="ECO:0000313" key="3">
    <source>
        <dbReference type="EMBL" id="KXZ56595.1"/>
    </source>
</evidence>
<comment type="caution">
    <text evidence="3">The sequence shown here is derived from an EMBL/GenBank/DDBJ whole genome shotgun (WGS) entry which is preliminary data.</text>
</comment>
<dbReference type="PANTHER" id="PTHR13318:SF190">
    <property type="entry name" value="PARTNER OF PAIRED, ISOFORM B"/>
    <property type="match status" value="1"/>
</dbReference>
<dbReference type="Proteomes" id="UP000075714">
    <property type="component" value="Unassembled WGS sequence"/>
</dbReference>
<dbReference type="STRING" id="33097.A0A150H3I8"/>
<accession>A0A150H3I8</accession>
<dbReference type="Gene3D" id="3.80.10.10">
    <property type="entry name" value="Ribonuclease Inhibitor"/>
    <property type="match status" value="2"/>
</dbReference>
<keyword evidence="4" id="KW-1185">Reference proteome</keyword>